<accession>K3WZY8</accession>
<dbReference type="EnsemblProtists" id="PYU1_T010537">
    <property type="protein sequence ID" value="PYU1_T010537"/>
    <property type="gene ID" value="PYU1_G010515"/>
</dbReference>
<dbReference type="Pfam" id="PF00106">
    <property type="entry name" value="adh_short"/>
    <property type="match status" value="1"/>
</dbReference>
<dbReference type="FunCoup" id="K3WZY8">
    <property type="interactions" value="10"/>
</dbReference>
<evidence type="ECO:0000256" key="2">
    <source>
        <dbReference type="RuleBase" id="RU000363"/>
    </source>
</evidence>
<keyword evidence="1" id="KW-0560">Oxidoreductase</keyword>
<dbReference type="STRING" id="431595.K3WZY8"/>
<dbReference type="NCBIfam" id="NF004846">
    <property type="entry name" value="PRK06197.1"/>
    <property type="match status" value="1"/>
</dbReference>
<dbReference type="PANTHER" id="PTHR43157">
    <property type="entry name" value="PHOSPHATIDYLINOSITOL-GLYCAN BIOSYNTHESIS CLASS F PROTEIN-RELATED"/>
    <property type="match status" value="1"/>
</dbReference>
<dbReference type="eggNOG" id="KOG1208">
    <property type="taxonomic scope" value="Eukaryota"/>
</dbReference>
<dbReference type="VEuPathDB" id="FungiDB:PYU1_G010515"/>
<dbReference type="InterPro" id="IPR002347">
    <property type="entry name" value="SDR_fam"/>
</dbReference>
<reference evidence="3" key="3">
    <citation type="submission" date="2015-02" db="UniProtKB">
        <authorList>
            <consortium name="EnsemblProtists"/>
        </authorList>
    </citation>
    <scope>IDENTIFICATION</scope>
    <source>
        <strain evidence="3">DAOM BR144</strain>
    </source>
</reference>
<reference evidence="4" key="1">
    <citation type="journal article" date="2010" name="Genome Biol.">
        <title>Genome sequence of the necrotrophic plant pathogen Pythium ultimum reveals original pathogenicity mechanisms and effector repertoire.</title>
        <authorList>
            <person name="Levesque C.A."/>
            <person name="Brouwer H."/>
            <person name="Cano L."/>
            <person name="Hamilton J.P."/>
            <person name="Holt C."/>
            <person name="Huitema E."/>
            <person name="Raffaele S."/>
            <person name="Robideau G.P."/>
            <person name="Thines M."/>
            <person name="Win J."/>
            <person name="Zerillo M.M."/>
            <person name="Beakes G.W."/>
            <person name="Boore J.L."/>
            <person name="Busam D."/>
            <person name="Dumas B."/>
            <person name="Ferriera S."/>
            <person name="Fuerstenberg S.I."/>
            <person name="Gachon C.M."/>
            <person name="Gaulin E."/>
            <person name="Govers F."/>
            <person name="Grenville-Briggs L."/>
            <person name="Horner N."/>
            <person name="Hostetler J."/>
            <person name="Jiang R.H."/>
            <person name="Johnson J."/>
            <person name="Krajaejun T."/>
            <person name="Lin H."/>
            <person name="Meijer H.J."/>
            <person name="Moore B."/>
            <person name="Morris P."/>
            <person name="Phuntmart V."/>
            <person name="Puiu D."/>
            <person name="Shetty J."/>
            <person name="Stajich J.E."/>
            <person name="Tripathy S."/>
            <person name="Wawra S."/>
            <person name="van West P."/>
            <person name="Whitty B.R."/>
            <person name="Coutinho P.M."/>
            <person name="Henrissat B."/>
            <person name="Martin F."/>
            <person name="Thomas P.D."/>
            <person name="Tyler B.M."/>
            <person name="De Vries R.P."/>
            <person name="Kamoun S."/>
            <person name="Yandell M."/>
            <person name="Tisserat N."/>
            <person name="Buell C.R."/>
        </authorList>
    </citation>
    <scope>NUCLEOTIDE SEQUENCE</scope>
    <source>
        <strain evidence="4">DAOM:BR144</strain>
    </source>
</reference>
<dbReference type="GO" id="GO:0016491">
    <property type="term" value="F:oxidoreductase activity"/>
    <property type="evidence" value="ECO:0007669"/>
    <property type="project" value="UniProtKB-KW"/>
</dbReference>
<dbReference type="SUPFAM" id="SSF51735">
    <property type="entry name" value="NAD(P)-binding Rossmann-fold domains"/>
    <property type="match status" value="1"/>
</dbReference>
<sequence>MATTSSNTVPDKWDASRIPSLKDKVVVITGANSGIGFVAAREMVRKGAHVVIACRNEERGKAAVQKLESELQDAAQKGKVEFMQLDVSDLSSVKKFSSAFLETHDRLDVLVNNAGIMGLPHSLSVDGVENQFATNHLGHFALTSQLFDILKKSAPSRVINTSSVAHREAKLDLDNIVAPKEKYAPMKVYSNTKLYNLVFTMELDRRIKASGVDGVSSIAVHPGVTDTNLFSGPLKAGIAARMTMKFASLFPLWQKVEMGALPTLYAATAPGVKSGDYYGCNGFQNFWGYPTLEEPQNQSKSEAAGAKLWDVSELLAKQKFTME</sequence>
<name>K3WZY8_GLOUD</name>
<dbReference type="InParanoid" id="K3WZY8"/>
<dbReference type="PRINTS" id="PR00081">
    <property type="entry name" value="GDHRDH"/>
</dbReference>
<keyword evidence="4" id="KW-1185">Reference proteome</keyword>
<evidence type="ECO:0008006" key="5">
    <source>
        <dbReference type="Google" id="ProtNLM"/>
    </source>
</evidence>
<reference evidence="4" key="2">
    <citation type="submission" date="2010-04" db="EMBL/GenBank/DDBJ databases">
        <authorList>
            <person name="Buell R."/>
            <person name="Hamilton J."/>
            <person name="Hostetler J."/>
        </authorList>
    </citation>
    <scope>NUCLEOTIDE SEQUENCE [LARGE SCALE GENOMIC DNA]</scope>
    <source>
        <strain evidence="4">DAOM:BR144</strain>
    </source>
</reference>
<organism evidence="3 4">
    <name type="scientific">Globisporangium ultimum (strain ATCC 200006 / CBS 805.95 / DAOM BR144)</name>
    <name type="common">Pythium ultimum</name>
    <dbReference type="NCBI Taxonomy" id="431595"/>
    <lineage>
        <taxon>Eukaryota</taxon>
        <taxon>Sar</taxon>
        <taxon>Stramenopiles</taxon>
        <taxon>Oomycota</taxon>
        <taxon>Peronosporomycetes</taxon>
        <taxon>Pythiales</taxon>
        <taxon>Pythiaceae</taxon>
        <taxon>Globisporangium</taxon>
    </lineage>
</organism>
<dbReference type="Gene3D" id="3.40.50.720">
    <property type="entry name" value="NAD(P)-binding Rossmann-like Domain"/>
    <property type="match status" value="1"/>
</dbReference>
<protein>
    <recommendedName>
        <fullName evidence="5">WW domain-containing oxidoreductase</fullName>
    </recommendedName>
</protein>
<dbReference type="AlphaFoldDB" id="K3WZY8"/>
<evidence type="ECO:0000313" key="4">
    <source>
        <dbReference type="Proteomes" id="UP000019132"/>
    </source>
</evidence>
<evidence type="ECO:0000313" key="3">
    <source>
        <dbReference type="EnsemblProtists" id="PYU1_T010537"/>
    </source>
</evidence>
<dbReference type="CDD" id="cd05327">
    <property type="entry name" value="retinol-DH_like_SDR_c_like"/>
    <property type="match status" value="1"/>
</dbReference>
<dbReference type="EMBL" id="GL376596">
    <property type="status" value="NOT_ANNOTATED_CDS"/>
    <property type="molecule type" value="Genomic_DNA"/>
</dbReference>
<dbReference type="OMA" id="GKRLWEW"/>
<proteinExistence type="inferred from homology"/>
<dbReference type="InterPro" id="IPR036291">
    <property type="entry name" value="NAD(P)-bd_dom_sf"/>
</dbReference>
<dbReference type="HOGENOM" id="CLU_010194_44_5_1"/>
<dbReference type="Proteomes" id="UP000019132">
    <property type="component" value="Unassembled WGS sequence"/>
</dbReference>
<dbReference type="PRINTS" id="PR00080">
    <property type="entry name" value="SDRFAMILY"/>
</dbReference>
<dbReference type="PANTHER" id="PTHR43157:SF31">
    <property type="entry name" value="PHOSPHATIDYLINOSITOL-GLYCAN BIOSYNTHESIS CLASS F PROTEIN"/>
    <property type="match status" value="1"/>
</dbReference>
<comment type="similarity">
    <text evidence="2">Belongs to the short-chain dehydrogenases/reductases (SDR) family.</text>
</comment>
<evidence type="ECO:0000256" key="1">
    <source>
        <dbReference type="ARBA" id="ARBA00023002"/>
    </source>
</evidence>